<dbReference type="GO" id="GO:0042450">
    <property type="term" value="P:L-arginine biosynthetic process via ornithine"/>
    <property type="evidence" value="ECO:0007669"/>
    <property type="project" value="UniProtKB-UniRule"/>
</dbReference>
<organism evidence="11 12">
    <name type="scientific">Sediminicola luteus</name>
    <dbReference type="NCBI Taxonomy" id="319238"/>
    <lineage>
        <taxon>Bacteria</taxon>
        <taxon>Pseudomonadati</taxon>
        <taxon>Bacteroidota</taxon>
        <taxon>Flavobacteriia</taxon>
        <taxon>Flavobacteriales</taxon>
        <taxon>Flavobacteriaceae</taxon>
        <taxon>Sediminicola</taxon>
    </lineage>
</organism>
<dbReference type="CDD" id="cd04238">
    <property type="entry name" value="AAK_NAGK-like"/>
    <property type="match status" value="1"/>
</dbReference>
<feature type="site" description="Transition state stabilizer" evidence="9">
    <location>
        <position position="224"/>
    </location>
</feature>
<sequence length="261" mass="27738">MKKEVIVVKIGGNVLEDPEKSQAFLETFAQLPNPKVLVHGGGKTASALSERMGIPPKMVNGRRITDADTLEVVTMVYAGLANKKVVAQLQALGCNALGLSGADGNSIQAVKRPKGQIDYGFAGDIKEVNCCGIGSLIAGGFVPVFCALTHDGKGQLLNTNADTIASEVAISLGEGYSVKLYYCFEKNGVLNDIEDDDSVIRDINPKKYEKLVMQGKIAAGMIPKMDNSFHALAHGVSEVAIGHVRSLQNPAQPYTKLSLHS</sequence>
<dbReference type="UniPathway" id="UPA00068">
    <property type="reaction ID" value="UER00107"/>
</dbReference>
<feature type="site" description="Transition state stabilizer" evidence="9">
    <location>
        <position position="9"/>
    </location>
</feature>
<comment type="pathway">
    <text evidence="1 9">Amino-acid biosynthesis; L-arginine biosynthesis; N(2)-acetyl-L-ornithine from L-glutamate: step 2/4.</text>
</comment>
<comment type="caution">
    <text evidence="11">The sequence shown here is derived from an EMBL/GenBank/DDBJ whole genome shotgun (WGS) entry which is preliminary data.</text>
</comment>
<evidence type="ECO:0000256" key="6">
    <source>
        <dbReference type="ARBA" id="ARBA00022777"/>
    </source>
</evidence>
<reference evidence="11 12" key="1">
    <citation type="submission" date="2017-04" db="EMBL/GenBank/DDBJ databases">
        <title>A new member of the family Flavobacteriaceae isolated from ascidians.</title>
        <authorList>
            <person name="Chen L."/>
        </authorList>
    </citation>
    <scope>NUCLEOTIDE SEQUENCE [LARGE SCALE GENOMIC DNA]</scope>
    <source>
        <strain evidence="11 12">HQA918</strain>
    </source>
</reference>
<evidence type="ECO:0000259" key="10">
    <source>
        <dbReference type="Pfam" id="PF00696"/>
    </source>
</evidence>
<protein>
    <recommendedName>
        <fullName evidence="9">Acetylglutamate kinase</fullName>
        <ecNumber evidence="9">2.7.2.8</ecNumber>
    </recommendedName>
    <alternativeName>
        <fullName evidence="9">N-acetyl-L-glutamate 5-phosphotransferase</fullName>
    </alternativeName>
    <alternativeName>
        <fullName evidence="9">NAG kinase</fullName>
        <shortName evidence="9">NAGK</shortName>
    </alternativeName>
</protein>
<dbReference type="PANTHER" id="PTHR23342">
    <property type="entry name" value="N-ACETYLGLUTAMATE SYNTHASE"/>
    <property type="match status" value="1"/>
</dbReference>
<comment type="similarity">
    <text evidence="9">Belongs to the acetylglutamate kinase family. ArgB subfamily.</text>
</comment>
<feature type="binding site" evidence="9">
    <location>
        <begin position="41"/>
        <end position="42"/>
    </location>
    <ligand>
        <name>substrate</name>
    </ligand>
</feature>
<dbReference type="RefSeq" id="WP_097441460.1">
    <property type="nucleotide sequence ID" value="NZ_NBWU01000001.1"/>
</dbReference>
<dbReference type="Gene3D" id="3.40.1160.10">
    <property type="entry name" value="Acetylglutamate kinase-like"/>
    <property type="match status" value="1"/>
</dbReference>
<dbReference type="GO" id="GO:0005737">
    <property type="term" value="C:cytoplasm"/>
    <property type="evidence" value="ECO:0007669"/>
    <property type="project" value="UniProtKB-SubCell"/>
</dbReference>
<dbReference type="SUPFAM" id="SSF53633">
    <property type="entry name" value="Carbamate kinase-like"/>
    <property type="match status" value="1"/>
</dbReference>
<keyword evidence="4 9" id="KW-0808">Transferase</keyword>
<evidence type="ECO:0000256" key="3">
    <source>
        <dbReference type="ARBA" id="ARBA00022605"/>
    </source>
</evidence>
<dbReference type="InterPro" id="IPR037528">
    <property type="entry name" value="ArgB"/>
</dbReference>
<evidence type="ECO:0000256" key="7">
    <source>
        <dbReference type="ARBA" id="ARBA00022840"/>
    </source>
</evidence>
<dbReference type="OrthoDB" id="9803155at2"/>
<evidence type="ECO:0000256" key="1">
    <source>
        <dbReference type="ARBA" id="ARBA00004828"/>
    </source>
</evidence>
<keyword evidence="3 9" id="KW-0028">Amino-acid biosynthesis</keyword>
<keyword evidence="2 9" id="KW-0055">Arginine biosynthesis</keyword>
<feature type="binding site" evidence="9">
    <location>
        <position position="63"/>
    </location>
    <ligand>
        <name>substrate</name>
    </ligand>
</feature>
<dbReference type="NCBIfam" id="TIGR00761">
    <property type="entry name" value="argB"/>
    <property type="match status" value="1"/>
</dbReference>
<proteinExistence type="inferred from homology"/>
<evidence type="ECO:0000256" key="9">
    <source>
        <dbReference type="HAMAP-Rule" id="MF_00082"/>
    </source>
</evidence>
<comment type="function">
    <text evidence="9">Catalyzes the ATP-dependent phosphorylation of N-acetyl-L-glutamate.</text>
</comment>
<dbReference type="InterPro" id="IPR001048">
    <property type="entry name" value="Asp/Glu/Uridylate_kinase"/>
</dbReference>
<evidence type="ECO:0000313" key="12">
    <source>
        <dbReference type="Proteomes" id="UP000219559"/>
    </source>
</evidence>
<keyword evidence="12" id="KW-1185">Reference proteome</keyword>
<dbReference type="PANTHER" id="PTHR23342:SF0">
    <property type="entry name" value="N-ACETYLGLUTAMATE SYNTHASE, MITOCHONDRIAL"/>
    <property type="match status" value="1"/>
</dbReference>
<keyword evidence="9" id="KW-0963">Cytoplasm</keyword>
<dbReference type="HAMAP" id="MF_00082">
    <property type="entry name" value="ArgB"/>
    <property type="match status" value="1"/>
</dbReference>
<dbReference type="Proteomes" id="UP000219559">
    <property type="component" value="Unassembled WGS sequence"/>
</dbReference>
<dbReference type="AlphaFoldDB" id="A0A2A4GDR9"/>
<dbReference type="InterPro" id="IPR004662">
    <property type="entry name" value="AcgluKinase_fam"/>
</dbReference>
<evidence type="ECO:0000256" key="8">
    <source>
        <dbReference type="ARBA" id="ARBA00048141"/>
    </source>
</evidence>
<dbReference type="GO" id="GO:0003991">
    <property type="term" value="F:acetylglutamate kinase activity"/>
    <property type="evidence" value="ECO:0007669"/>
    <property type="project" value="UniProtKB-UniRule"/>
</dbReference>
<dbReference type="GO" id="GO:0005524">
    <property type="term" value="F:ATP binding"/>
    <property type="evidence" value="ECO:0007669"/>
    <property type="project" value="UniProtKB-UniRule"/>
</dbReference>
<evidence type="ECO:0000256" key="4">
    <source>
        <dbReference type="ARBA" id="ARBA00022679"/>
    </source>
</evidence>
<name>A0A2A4GDR9_9FLAO</name>
<gene>
    <name evidence="9" type="primary">argB</name>
    <name evidence="11" type="ORF">B7P33_01130</name>
</gene>
<comment type="catalytic activity">
    <reaction evidence="8 9">
        <text>N-acetyl-L-glutamate + ATP = N-acetyl-L-glutamyl 5-phosphate + ADP</text>
        <dbReference type="Rhea" id="RHEA:14629"/>
        <dbReference type="ChEBI" id="CHEBI:30616"/>
        <dbReference type="ChEBI" id="CHEBI:44337"/>
        <dbReference type="ChEBI" id="CHEBI:57936"/>
        <dbReference type="ChEBI" id="CHEBI:456216"/>
        <dbReference type="EC" id="2.7.2.8"/>
    </reaction>
</comment>
<keyword evidence="5 9" id="KW-0547">Nucleotide-binding</keyword>
<dbReference type="Pfam" id="PF00696">
    <property type="entry name" value="AA_kinase"/>
    <property type="match status" value="1"/>
</dbReference>
<evidence type="ECO:0000256" key="2">
    <source>
        <dbReference type="ARBA" id="ARBA00022571"/>
    </source>
</evidence>
<evidence type="ECO:0000313" key="11">
    <source>
        <dbReference type="EMBL" id="PCE65935.1"/>
    </source>
</evidence>
<dbReference type="EC" id="2.7.2.8" evidence="9"/>
<dbReference type="InterPro" id="IPR036393">
    <property type="entry name" value="AceGlu_kinase-like_sf"/>
</dbReference>
<dbReference type="EMBL" id="NBWU01000001">
    <property type="protein sequence ID" value="PCE65935.1"/>
    <property type="molecule type" value="Genomic_DNA"/>
</dbReference>
<keyword evidence="7 9" id="KW-0067">ATP-binding</keyword>
<evidence type="ECO:0000256" key="5">
    <source>
        <dbReference type="ARBA" id="ARBA00022741"/>
    </source>
</evidence>
<feature type="domain" description="Aspartate/glutamate/uridylate kinase" evidence="10">
    <location>
        <begin position="5"/>
        <end position="241"/>
    </location>
</feature>
<feature type="binding site" evidence="9">
    <location>
        <position position="158"/>
    </location>
    <ligand>
        <name>substrate</name>
    </ligand>
</feature>
<accession>A0A2A4GDR9</accession>
<comment type="subcellular location">
    <subcellularLocation>
        <location evidence="9">Cytoplasm</location>
    </subcellularLocation>
</comment>
<keyword evidence="6 9" id="KW-0418">Kinase</keyword>
<dbReference type="PIRSF" id="PIRSF000728">
    <property type="entry name" value="NAGK"/>
    <property type="match status" value="1"/>
</dbReference>